<name>A0A2V5K7Q5_9BACL</name>
<dbReference type="NCBIfam" id="TIGR03558">
    <property type="entry name" value="oxido_grp_1"/>
    <property type="match status" value="1"/>
</dbReference>
<dbReference type="OrthoDB" id="9780518at2"/>
<dbReference type="AlphaFoldDB" id="A0A2V5K7Q5"/>
<dbReference type="Pfam" id="PF00296">
    <property type="entry name" value="Bac_luciferase"/>
    <property type="match status" value="1"/>
</dbReference>
<dbReference type="GO" id="GO:0005829">
    <property type="term" value="C:cytosol"/>
    <property type="evidence" value="ECO:0007669"/>
    <property type="project" value="TreeGrafter"/>
</dbReference>
<dbReference type="Gene3D" id="3.20.20.30">
    <property type="entry name" value="Luciferase-like domain"/>
    <property type="match status" value="1"/>
</dbReference>
<dbReference type="InterPro" id="IPR050766">
    <property type="entry name" value="Bact_Lucif_Oxidored"/>
</dbReference>
<evidence type="ECO:0000256" key="1">
    <source>
        <dbReference type="ARBA" id="ARBA00007789"/>
    </source>
</evidence>
<dbReference type="InterPro" id="IPR036661">
    <property type="entry name" value="Luciferase-like_sf"/>
</dbReference>
<dbReference type="Proteomes" id="UP000247476">
    <property type="component" value="Unassembled WGS sequence"/>
</dbReference>
<protein>
    <submittedName>
        <fullName evidence="3">LLM class flavin-dependent oxidoreductase</fullName>
    </submittedName>
</protein>
<dbReference type="InterPro" id="IPR019949">
    <property type="entry name" value="CmoO-like"/>
</dbReference>
<dbReference type="InterPro" id="IPR011251">
    <property type="entry name" value="Luciferase-like_dom"/>
</dbReference>
<reference evidence="3 4" key="1">
    <citation type="submission" date="2018-05" db="EMBL/GenBank/DDBJ databases">
        <title>Paenibacillus flagellatus sp. nov., isolated from selenium mineral soil.</title>
        <authorList>
            <person name="Dai X."/>
        </authorList>
    </citation>
    <scope>NUCLEOTIDE SEQUENCE [LARGE SCALE GENOMIC DNA]</scope>
    <source>
        <strain evidence="3 4">DXL2</strain>
    </source>
</reference>
<evidence type="ECO:0000313" key="4">
    <source>
        <dbReference type="Proteomes" id="UP000247476"/>
    </source>
</evidence>
<feature type="domain" description="Luciferase-like" evidence="2">
    <location>
        <begin position="17"/>
        <end position="297"/>
    </location>
</feature>
<dbReference type="GO" id="GO:0016705">
    <property type="term" value="F:oxidoreductase activity, acting on paired donors, with incorporation or reduction of molecular oxygen"/>
    <property type="evidence" value="ECO:0007669"/>
    <property type="project" value="InterPro"/>
</dbReference>
<proteinExistence type="predicted"/>
<evidence type="ECO:0000313" key="3">
    <source>
        <dbReference type="EMBL" id="PYI55485.1"/>
    </source>
</evidence>
<accession>A0A2V5K7Q5</accession>
<dbReference type="PANTHER" id="PTHR30137">
    <property type="entry name" value="LUCIFERASE-LIKE MONOOXYGENASE"/>
    <property type="match status" value="1"/>
</dbReference>
<comment type="similarity">
    <text evidence="1">To bacterial alkanal monooxygenase alpha and beta chains.</text>
</comment>
<keyword evidence="4" id="KW-1185">Reference proteome</keyword>
<comment type="caution">
    <text evidence="3">The sequence shown here is derived from an EMBL/GenBank/DDBJ whole genome shotgun (WGS) entry which is preliminary data.</text>
</comment>
<dbReference type="CDD" id="cd00347">
    <property type="entry name" value="Flavin_utilizing_monoxygenases"/>
    <property type="match status" value="1"/>
</dbReference>
<dbReference type="SUPFAM" id="SSF51679">
    <property type="entry name" value="Bacterial luciferase-like"/>
    <property type="match status" value="1"/>
</dbReference>
<dbReference type="PANTHER" id="PTHR30137:SF20">
    <property type="entry name" value="N-ACETYL-S-ALKYLCYSTEINE MONOOXYGENASE"/>
    <property type="match status" value="1"/>
</dbReference>
<gene>
    <name evidence="3" type="ORF">DLM86_07050</name>
</gene>
<sequence length="326" mass="34380">MGGSKGVLGLKRIELSVLDLVPSWEGADPGTAVGHAVTLARTAEKLGFVRYWVAEHHDMPGIVSSCPEVLLAHIGARTERIRIGSGAVLLPYYKPYKVAEAFHMLATLYPGRIDLGIGRAPGGSAHVSMALADNYLEQVRRLPESVEALAALLADAYRVDGQPVTARPLPDVPPELWLLGTGDKSAKLASRTGAGFAFGYYMSERDGADILNAYRNEYAPSRLAPRPKTIVAVGVVCAETEAEARRLAAAGLRSIPGADAAAADGAERPAHAGRAVVGTPEQVRAQLLDIAGRLGADEIMAVTAVADYAARLRSYELLAEAVQGPT</sequence>
<organism evidence="3 4">
    <name type="scientific">Paenibacillus flagellatus</name>
    <dbReference type="NCBI Taxonomy" id="2211139"/>
    <lineage>
        <taxon>Bacteria</taxon>
        <taxon>Bacillati</taxon>
        <taxon>Bacillota</taxon>
        <taxon>Bacilli</taxon>
        <taxon>Bacillales</taxon>
        <taxon>Paenibacillaceae</taxon>
        <taxon>Paenibacillus</taxon>
    </lineage>
</organism>
<dbReference type="EMBL" id="QJVJ01000003">
    <property type="protein sequence ID" value="PYI55485.1"/>
    <property type="molecule type" value="Genomic_DNA"/>
</dbReference>
<evidence type="ECO:0000259" key="2">
    <source>
        <dbReference type="Pfam" id="PF00296"/>
    </source>
</evidence>